<name>A4C4J0_9GAMM</name>
<organism evidence="1 2">
    <name type="scientific">Pseudoalteromonas tunicata D2</name>
    <dbReference type="NCBI Taxonomy" id="87626"/>
    <lineage>
        <taxon>Bacteria</taxon>
        <taxon>Pseudomonadati</taxon>
        <taxon>Pseudomonadota</taxon>
        <taxon>Gammaproteobacteria</taxon>
        <taxon>Alteromonadales</taxon>
        <taxon>Pseudoalteromonadaceae</taxon>
        <taxon>Pseudoalteromonas</taxon>
    </lineage>
</organism>
<protein>
    <submittedName>
        <fullName evidence="1">Uncharacterized protein</fullName>
    </submittedName>
</protein>
<evidence type="ECO:0000313" key="1">
    <source>
        <dbReference type="EMBL" id="EAR30472.1"/>
    </source>
</evidence>
<comment type="caution">
    <text evidence="1">The sequence shown here is derived from an EMBL/GenBank/DDBJ whole genome shotgun (WGS) entry which is preliminary data.</text>
</comment>
<keyword evidence="2" id="KW-1185">Reference proteome</keyword>
<dbReference type="Proteomes" id="UP000006201">
    <property type="component" value="Unassembled WGS sequence"/>
</dbReference>
<dbReference type="HOGENOM" id="CLU_3421137_0_0_6"/>
<dbReference type="EMBL" id="AAOH01000001">
    <property type="protein sequence ID" value="EAR30472.1"/>
    <property type="molecule type" value="Genomic_DNA"/>
</dbReference>
<evidence type="ECO:0000313" key="2">
    <source>
        <dbReference type="Proteomes" id="UP000006201"/>
    </source>
</evidence>
<accession>A4C4J0</accession>
<gene>
    <name evidence="1" type="ORF">PTD2_02846</name>
</gene>
<sequence length="24" mass="2800">MLIHLGYAMLERFLSKSDGYLDLN</sequence>
<dbReference type="AlphaFoldDB" id="A4C4J0"/>
<reference evidence="1 2" key="1">
    <citation type="submission" date="2006-02" db="EMBL/GenBank/DDBJ databases">
        <authorList>
            <person name="Moran M.A."/>
            <person name="Kjelleberg S."/>
            <person name="Egan S."/>
            <person name="Saunders N."/>
            <person name="Thomas T."/>
            <person name="Ferriera S."/>
            <person name="Johnson J."/>
            <person name="Kravitz S."/>
            <person name="Halpern A."/>
            <person name="Remington K."/>
            <person name="Beeson K."/>
            <person name="Tran B."/>
            <person name="Rogers Y.-H."/>
            <person name="Friedman R."/>
            <person name="Venter J.C."/>
        </authorList>
    </citation>
    <scope>NUCLEOTIDE SEQUENCE [LARGE SCALE GENOMIC DNA]</scope>
    <source>
        <strain evidence="1 2">D2</strain>
    </source>
</reference>
<proteinExistence type="predicted"/>